<evidence type="ECO:0000256" key="3">
    <source>
        <dbReference type="ARBA" id="ARBA00022475"/>
    </source>
</evidence>
<evidence type="ECO:0000259" key="13">
    <source>
        <dbReference type="PROSITE" id="PS51007"/>
    </source>
</evidence>
<dbReference type="Gene3D" id="1.10.760.10">
    <property type="entry name" value="Cytochrome c-like domain"/>
    <property type="match status" value="3"/>
</dbReference>
<dbReference type="PANTHER" id="PTHR35008:SF8">
    <property type="entry name" value="ALCOHOL DEHYDROGENASE CYTOCHROME C SUBUNIT"/>
    <property type="match status" value="1"/>
</dbReference>
<keyword evidence="10" id="KW-0472">Membrane</keyword>
<keyword evidence="8" id="KW-0249">Electron transport</keyword>
<dbReference type="InterPro" id="IPR014353">
    <property type="entry name" value="Membr-bd_ADH_cyt_c"/>
</dbReference>
<keyword evidence="7" id="KW-0677">Repeat</keyword>
<name>A0ABW8Z544_9BURK</name>
<dbReference type="PROSITE" id="PS51007">
    <property type="entry name" value="CYTC"/>
    <property type="match status" value="3"/>
</dbReference>
<dbReference type="PANTHER" id="PTHR35008">
    <property type="entry name" value="BLL4482 PROTEIN-RELATED"/>
    <property type="match status" value="1"/>
</dbReference>
<evidence type="ECO:0000256" key="5">
    <source>
        <dbReference type="ARBA" id="ARBA00022723"/>
    </source>
</evidence>
<comment type="caution">
    <text evidence="14">The sequence shown here is derived from an EMBL/GenBank/DDBJ whole genome shotgun (WGS) entry which is preliminary data.</text>
</comment>
<feature type="domain" description="Cytochrome c" evidence="13">
    <location>
        <begin position="186"/>
        <end position="298"/>
    </location>
</feature>
<dbReference type="Pfam" id="PF00034">
    <property type="entry name" value="Cytochrom_C"/>
    <property type="match status" value="3"/>
</dbReference>
<dbReference type="InterPro" id="IPR036909">
    <property type="entry name" value="Cyt_c-like_dom_sf"/>
</dbReference>
<evidence type="ECO:0000256" key="2">
    <source>
        <dbReference type="ARBA" id="ARBA00022448"/>
    </source>
</evidence>
<keyword evidence="2" id="KW-0813">Transport</keyword>
<protein>
    <submittedName>
        <fullName evidence="14">Cytochrome c</fullName>
    </submittedName>
</protein>
<keyword evidence="15" id="KW-1185">Reference proteome</keyword>
<evidence type="ECO:0000256" key="9">
    <source>
        <dbReference type="ARBA" id="ARBA00023004"/>
    </source>
</evidence>
<reference evidence="14 15" key="1">
    <citation type="journal article" date="2024" name="Chem. Sci.">
        <title>Discovery of megapolipeptins by genome mining of a Burkholderiales bacteria collection.</title>
        <authorList>
            <person name="Paulo B.S."/>
            <person name="Recchia M.J.J."/>
            <person name="Lee S."/>
            <person name="Fergusson C.H."/>
            <person name="Romanowski S.B."/>
            <person name="Hernandez A."/>
            <person name="Krull N."/>
            <person name="Liu D.Y."/>
            <person name="Cavanagh H."/>
            <person name="Bos A."/>
            <person name="Gray C.A."/>
            <person name="Murphy B.T."/>
            <person name="Linington R.G."/>
            <person name="Eustaquio A.S."/>
        </authorList>
    </citation>
    <scope>NUCLEOTIDE SEQUENCE [LARGE SCALE GENOMIC DNA]</scope>
    <source>
        <strain evidence="14 15">RL21-008-BIB-B</strain>
    </source>
</reference>
<evidence type="ECO:0000256" key="1">
    <source>
        <dbReference type="ARBA" id="ARBA00004236"/>
    </source>
</evidence>
<keyword evidence="5 11" id="KW-0479">Metal-binding</keyword>
<gene>
    <name evidence="14" type="ORF">PQR63_06200</name>
</gene>
<dbReference type="InterPro" id="IPR008168">
    <property type="entry name" value="Cyt_C_IC"/>
</dbReference>
<feature type="signal peptide" evidence="12">
    <location>
        <begin position="1"/>
        <end position="27"/>
    </location>
</feature>
<feature type="domain" description="Cytochrome c" evidence="13">
    <location>
        <begin position="40"/>
        <end position="143"/>
    </location>
</feature>
<dbReference type="SUPFAM" id="SSF46626">
    <property type="entry name" value="Cytochrome c"/>
    <property type="match status" value="3"/>
</dbReference>
<dbReference type="Proteomes" id="UP001629214">
    <property type="component" value="Unassembled WGS sequence"/>
</dbReference>
<proteinExistence type="predicted"/>
<keyword evidence="6 12" id="KW-0732">Signal</keyword>
<evidence type="ECO:0000256" key="6">
    <source>
        <dbReference type="ARBA" id="ARBA00022729"/>
    </source>
</evidence>
<sequence length="444" mass="47177">MSARFFGQVLFASSVAATLSVSGQASAQTVNPTPSTPQPEQIQRGEYLARAGDCMACHTVKGKAPFTGGLAMNTPFGTIYSTNITPDKQTGIGNYSYDDFSSALRKGKRKDGSRLYPAMPYTSFAKLSDEDVSALYAYFTQGVKPVQQDNPKTALPFPFNMRILMAGWDMLFFSDKPFKADTTQSVNWNRGAYLVQGLGHCGACHTPHGRLGQEQSLDGGSDSFLAGYTLDNWHAPSLRNDKDGLGRWSQQQIATYLRTGRSEDGAAFGAMSQVINDSTQYLNTADLQAIAEYLSSLPGKKSGNAMAGNTKAAAASNAAGADQPATLELRSGKLQTAGATVYLNNCNACHRSDGTGAMKAFPALGKNAVVNVDDPTSLIHIVLAGSAMPSTKSDPSAMGMPGFGWRLSDQEVAEVVSFVRGNWGNHGGVVTADQVTAVRKATQK</sequence>
<accession>A0ABW8Z544</accession>
<keyword evidence="4 11" id="KW-0349">Heme</keyword>
<dbReference type="EMBL" id="JAQQFR010000003">
    <property type="protein sequence ID" value="MFL9877958.1"/>
    <property type="molecule type" value="Genomic_DNA"/>
</dbReference>
<evidence type="ECO:0000256" key="11">
    <source>
        <dbReference type="PROSITE-ProRule" id="PRU00433"/>
    </source>
</evidence>
<keyword evidence="3" id="KW-1003">Cell membrane</keyword>
<evidence type="ECO:0000256" key="12">
    <source>
        <dbReference type="SAM" id="SignalP"/>
    </source>
</evidence>
<evidence type="ECO:0000313" key="14">
    <source>
        <dbReference type="EMBL" id="MFL9877958.1"/>
    </source>
</evidence>
<feature type="domain" description="Cytochrome c" evidence="13">
    <location>
        <begin position="333"/>
        <end position="423"/>
    </location>
</feature>
<evidence type="ECO:0000256" key="4">
    <source>
        <dbReference type="ARBA" id="ARBA00022617"/>
    </source>
</evidence>
<feature type="chain" id="PRO_5045813466" evidence="12">
    <location>
        <begin position="28"/>
        <end position="444"/>
    </location>
</feature>
<organism evidence="14 15">
    <name type="scientific">Herbaspirillum rhizosphaerae</name>
    <dbReference type="NCBI Taxonomy" id="346179"/>
    <lineage>
        <taxon>Bacteria</taxon>
        <taxon>Pseudomonadati</taxon>
        <taxon>Pseudomonadota</taxon>
        <taxon>Betaproteobacteria</taxon>
        <taxon>Burkholderiales</taxon>
        <taxon>Oxalobacteraceae</taxon>
        <taxon>Herbaspirillum</taxon>
    </lineage>
</organism>
<keyword evidence="9 11" id="KW-0408">Iron</keyword>
<dbReference type="RefSeq" id="WP_408166540.1">
    <property type="nucleotide sequence ID" value="NZ_JAQQFR010000003.1"/>
</dbReference>
<evidence type="ECO:0000256" key="7">
    <source>
        <dbReference type="ARBA" id="ARBA00022737"/>
    </source>
</evidence>
<dbReference type="InterPro" id="IPR009056">
    <property type="entry name" value="Cyt_c-like_dom"/>
</dbReference>
<dbReference type="InterPro" id="IPR051459">
    <property type="entry name" value="Cytochrome_c-type_DH"/>
</dbReference>
<dbReference type="PRINTS" id="PR00605">
    <property type="entry name" value="CYTCHROMECIC"/>
</dbReference>
<evidence type="ECO:0000256" key="10">
    <source>
        <dbReference type="ARBA" id="ARBA00023136"/>
    </source>
</evidence>
<comment type="subcellular location">
    <subcellularLocation>
        <location evidence="1">Cell membrane</location>
    </subcellularLocation>
</comment>
<dbReference type="PIRSF" id="PIRSF000018">
    <property type="entry name" value="Mb_ADH_cyt_c"/>
    <property type="match status" value="1"/>
</dbReference>
<evidence type="ECO:0000256" key="8">
    <source>
        <dbReference type="ARBA" id="ARBA00022982"/>
    </source>
</evidence>
<evidence type="ECO:0000313" key="15">
    <source>
        <dbReference type="Proteomes" id="UP001629214"/>
    </source>
</evidence>